<dbReference type="PRINTS" id="PR01739">
    <property type="entry name" value="RELAXINR"/>
</dbReference>
<evidence type="ECO:0000256" key="9">
    <source>
        <dbReference type="ARBA" id="ARBA00023040"/>
    </source>
</evidence>
<evidence type="ECO:0000256" key="1">
    <source>
        <dbReference type="ARBA" id="ARBA00004651"/>
    </source>
</evidence>
<protein>
    <recommendedName>
        <fullName evidence="18">G-protein coupled receptors family 1 profile domain-containing protein</fullName>
    </recommendedName>
</protein>
<dbReference type="InterPro" id="IPR032675">
    <property type="entry name" value="LRR_dom_sf"/>
</dbReference>
<evidence type="ECO:0000256" key="4">
    <source>
        <dbReference type="ARBA" id="ARBA00022614"/>
    </source>
</evidence>
<evidence type="ECO:0000313" key="20">
    <source>
        <dbReference type="Proteomes" id="UP000827092"/>
    </source>
</evidence>
<organism evidence="19 20">
    <name type="scientific">Oedothorax gibbosus</name>
    <dbReference type="NCBI Taxonomy" id="931172"/>
    <lineage>
        <taxon>Eukaryota</taxon>
        <taxon>Metazoa</taxon>
        <taxon>Ecdysozoa</taxon>
        <taxon>Arthropoda</taxon>
        <taxon>Chelicerata</taxon>
        <taxon>Arachnida</taxon>
        <taxon>Araneae</taxon>
        <taxon>Araneomorphae</taxon>
        <taxon>Entelegynae</taxon>
        <taxon>Araneoidea</taxon>
        <taxon>Linyphiidae</taxon>
        <taxon>Erigoninae</taxon>
        <taxon>Oedothorax</taxon>
    </lineage>
</organism>
<keyword evidence="7" id="KW-0677">Repeat</keyword>
<dbReference type="Proteomes" id="UP000827092">
    <property type="component" value="Unassembled WGS sequence"/>
</dbReference>
<evidence type="ECO:0000256" key="2">
    <source>
        <dbReference type="ARBA" id="ARBA00010663"/>
    </source>
</evidence>
<keyword evidence="6" id="KW-0732">Signal</keyword>
<keyword evidence="10 17" id="KW-0472">Membrane</keyword>
<dbReference type="Gene3D" id="3.80.10.10">
    <property type="entry name" value="Ribonuclease Inhibitor"/>
    <property type="match status" value="1"/>
</dbReference>
<evidence type="ECO:0000256" key="12">
    <source>
        <dbReference type="ARBA" id="ARBA00023170"/>
    </source>
</evidence>
<dbReference type="AlphaFoldDB" id="A0AAV6W2S9"/>
<keyword evidence="14 16" id="KW-0807">Transducer</keyword>
<dbReference type="InterPro" id="IPR036055">
    <property type="entry name" value="LDL_receptor-like_sf"/>
</dbReference>
<comment type="caution">
    <text evidence="15">Lacks conserved residue(s) required for the propagation of feature annotation.</text>
</comment>
<keyword evidence="3" id="KW-1003">Cell membrane</keyword>
<keyword evidence="9 16" id="KW-0297">G-protein coupled receptor</keyword>
<feature type="transmembrane region" description="Helical" evidence="17">
    <location>
        <begin position="617"/>
        <end position="646"/>
    </location>
</feature>
<comment type="subcellular location">
    <subcellularLocation>
        <location evidence="1">Cell membrane</location>
        <topology evidence="1">Multi-pass membrane protein</topology>
    </subcellularLocation>
</comment>
<sequence length="741" mass="83746">MQKGCAESDVAQKSQRYFEGPKVVCGAKEFACGNTTICLERSLHCDGIQHCAHGEDEEGCSDAHGSLDSLVKAITHHQELKDVFYDKAFDNCSLDYVPPFCQCRFYSLIYCENHPLTTVPKGVGGSVTKMVLTNVSLTQLPRGAFSEYKKLKIIHIEGNKIPILGPGPFLGLPNVTFLLLMKNEIHTVELRTFEGLRNLRWLLMQGNQISMLNMLVFTDVVNLEVMDLTENHLTKLGTFPSNLQKLFWLGLGQNRLQRIHRSTFRYLLSLEVLILKNNVLEDIDEAAFATLGKLTELDISYNRLTYLKPALFYNLRNLNKLNLEFNQITTFPMDIFKGLSNLKSLDLQGLNLKNIDLQMFHPLKDLQFIYFERFIYCSYAPYVRICLPKTDGLSTTENLLSFPALRMSVCLMAFVTCAGNTLVLSWRVLSRREDQILSFFIKNLAVADLLMGIYLVAIGVQDISFRDTYNKYAHAWMSSAFCNVCGILAMISSEVSVLILSLITIERHRCIRTNVRVITASGARYSCACVWIVGIVLAFLPVFMYKGFYSSNGLCFPLHIDYPFNLGYEYSAFVFFGINFSAVILIMCLYASMFLTIKRDRESARPVILKKNEDAVLLLRFSFIVLTDSACWIPIVIIKLLALVGVAISHNLYSVIVVLILPINSAINPLLYTIAAPTELRKRIEKYFERVMLWLQRMDCIVKSGVSTSSSLTRSVTVTESRCLPSSTVNSGELELCMTTI</sequence>
<dbReference type="GO" id="GO:0005886">
    <property type="term" value="C:plasma membrane"/>
    <property type="evidence" value="ECO:0007669"/>
    <property type="project" value="UniProtKB-SubCell"/>
</dbReference>
<name>A0AAV6W2S9_9ARAC</name>
<dbReference type="InterPro" id="IPR023415">
    <property type="entry name" value="LDLR_class-A_CS"/>
</dbReference>
<dbReference type="EMBL" id="JAFNEN010000003">
    <property type="protein sequence ID" value="KAG8201736.1"/>
    <property type="molecule type" value="Genomic_DNA"/>
</dbReference>
<keyword evidence="4" id="KW-0433">Leucine-rich repeat</keyword>
<dbReference type="PROSITE" id="PS50262">
    <property type="entry name" value="G_PROTEIN_RECEP_F1_2"/>
    <property type="match status" value="1"/>
</dbReference>
<dbReference type="SUPFAM" id="SSF57424">
    <property type="entry name" value="LDL receptor-like module"/>
    <property type="match status" value="1"/>
</dbReference>
<evidence type="ECO:0000256" key="17">
    <source>
        <dbReference type="SAM" id="Phobius"/>
    </source>
</evidence>
<reference evidence="19 20" key="1">
    <citation type="journal article" date="2022" name="Nat. Ecol. Evol.">
        <title>A masculinizing supergene underlies an exaggerated male reproductive morph in a spider.</title>
        <authorList>
            <person name="Hendrickx F."/>
            <person name="De Corte Z."/>
            <person name="Sonet G."/>
            <person name="Van Belleghem S.M."/>
            <person name="Kostlbacher S."/>
            <person name="Vangestel C."/>
        </authorList>
    </citation>
    <scope>NUCLEOTIDE SEQUENCE [LARGE SCALE GENOMIC DNA]</scope>
    <source>
        <strain evidence="19">W744_W776</strain>
    </source>
</reference>
<dbReference type="Gene3D" id="1.20.1070.10">
    <property type="entry name" value="Rhodopsin 7-helix transmembrane proteins"/>
    <property type="match status" value="1"/>
</dbReference>
<evidence type="ECO:0000256" key="13">
    <source>
        <dbReference type="ARBA" id="ARBA00023180"/>
    </source>
</evidence>
<dbReference type="InterPro" id="IPR001611">
    <property type="entry name" value="Leu-rich_rpt"/>
</dbReference>
<proteinExistence type="inferred from homology"/>
<comment type="caution">
    <text evidence="19">The sequence shown here is derived from an EMBL/GenBank/DDBJ whole genome shotgun (WGS) entry which is preliminary data.</text>
</comment>
<feature type="transmembrane region" description="Helical" evidence="17">
    <location>
        <begin position="652"/>
        <end position="674"/>
    </location>
</feature>
<dbReference type="SMART" id="SM00192">
    <property type="entry name" value="LDLa"/>
    <property type="match status" value="1"/>
</dbReference>
<dbReference type="PROSITE" id="PS01209">
    <property type="entry name" value="LDLRA_1"/>
    <property type="match status" value="1"/>
</dbReference>
<dbReference type="PANTHER" id="PTHR24372:SF80">
    <property type="entry name" value="FI21465P1-RELATED"/>
    <property type="match status" value="1"/>
</dbReference>
<accession>A0AAV6W2S9</accession>
<feature type="transmembrane region" description="Helical" evidence="17">
    <location>
        <begin position="572"/>
        <end position="597"/>
    </location>
</feature>
<dbReference type="PANTHER" id="PTHR24372">
    <property type="entry name" value="GLYCOPROTEIN HORMONE RECEPTOR"/>
    <property type="match status" value="1"/>
</dbReference>
<dbReference type="InterPro" id="IPR017452">
    <property type="entry name" value="GPCR_Rhodpsn_7TM"/>
</dbReference>
<dbReference type="Pfam" id="PF00057">
    <property type="entry name" value="Ldl_recept_a"/>
    <property type="match status" value="1"/>
</dbReference>
<dbReference type="InterPro" id="IPR003591">
    <property type="entry name" value="Leu-rich_rpt_typical-subtyp"/>
</dbReference>
<keyword evidence="5 16" id="KW-0812">Transmembrane</keyword>
<dbReference type="InterPro" id="IPR000276">
    <property type="entry name" value="GPCR_Rhodpsn"/>
</dbReference>
<dbReference type="SMART" id="SM00369">
    <property type="entry name" value="LRR_TYP"/>
    <property type="match status" value="8"/>
</dbReference>
<dbReference type="GO" id="GO:0007189">
    <property type="term" value="P:adenylate cyclase-activating G protein-coupled receptor signaling pathway"/>
    <property type="evidence" value="ECO:0007669"/>
    <property type="project" value="TreeGrafter"/>
</dbReference>
<keyword evidence="20" id="KW-1185">Reference proteome</keyword>
<dbReference type="InterPro" id="IPR002172">
    <property type="entry name" value="LDrepeatLR_classA_rpt"/>
</dbReference>
<dbReference type="Pfam" id="PF00001">
    <property type="entry name" value="7tm_1"/>
    <property type="match status" value="1"/>
</dbReference>
<feature type="domain" description="G-protein coupled receptors family 1 profile" evidence="18">
    <location>
        <begin position="419"/>
        <end position="672"/>
    </location>
</feature>
<evidence type="ECO:0000256" key="14">
    <source>
        <dbReference type="ARBA" id="ARBA00023224"/>
    </source>
</evidence>
<keyword evidence="13" id="KW-0325">Glycoprotein</keyword>
<dbReference type="GO" id="GO:0008528">
    <property type="term" value="F:G protein-coupled peptide receptor activity"/>
    <property type="evidence" value="ECO:0007669"/>
    <property type="project" value="TreeGrafter"/>
</dbReference>
<dbReference type="SUPFAM" id="SSF81321">
    <property type="entry name" value="Family A G protein-coupled receptor-like"/>
    <property type="match status" value="1"/>
</dbReference>
<dbReference type="FunFam" id="3.80.10.10:FF:000770">
    <property type="entry name" value="Uncharacterized protein"/>
    <property type="match status" value="1"/>
</dbReference>
<dbReference type="GO" id="GO:0009755">
    <property type="term" value="P:hormone-mediated signaling pathway"/>
    <property type="evidence" value="ECO:0007669"/>
    <property type="project" value="TreeGrafter"/>
</dbReference>
<keyword evidence="12 16" id="KW-0675">Receptor</keyword>
<evidence type="ECO:0000256" key="16">
    <source>
        <dbReference type="RuleBase" id="RU000688"/>
    </source>
</evidence>
<evidence type="ECO:0000256" key="3">
    <source>
        <dbReference type="ARBA" id="ARBA00022475"/>
    </source>
</evidence>
<feature type="transmembrane region" description="Helical" evidence="17">
    <location>
        <begin position="477"/>
        <end position="505"/>
    </location>
</feature>
<dbReference type="PROSITE" id="PS00237">
    <property type="entry name" value="G_PROTEIN_RECEP_F1_1"/>
    <property type="match status" value="1"/>
</dbReference>
<dbReference type="PRINTS" id="PR00237">
    <property type="entry name" value="GPCRRHODOPSN"/>
</dbReference>
<dbReference type="SUPFAM" id="SSF52058">
    <property type="entry name" value="L domain-like"/>
    <property type="match status" value="1"/>
</dbReference>
<feature type="transmembrane region" description="Helical" evidence="17">
    <location>
        <begin position="525"/>
        <end position="544"/>
    </location>
</feature>
<evidence type="ECO:0000256" key="15">
    <source>
        <dbReference type="PROSITE-ProRule" id="PRU00124"/>
    </source>
</evidence>
<evidence type="ECO:0000256" key="8">
    <source>
        <dbReference type="ARBA" id="ARBA00022989"/>
    </source>
</evidence>
<gene>
    <name evidence="19" type="ORF">JTE90_012796</name>
</gene>
<dbReference type="PROSITE" id="PS50068">
    <property type="entry name" value="LDLRA_2"/>
    <property type="match status" value="1"/>
</dbReference>
<dbReference type="Pfam" id="PF13855">
    <property type="entry name" value="LRR_8"/>
    <property type="match status" value="3"/>
</dbReference>
<dbReference type="Gene3D" id="4.10.400.10">
    <property type="entry name" value="Low-density Lipoprotein Receptor"/>
    <property type="match status" value="1"/>
</dbReference>
<dbReference type="CDD" id="cd00112">
    <property type="entry name" value="LDLa"/>
    <property type="match status" value="1"/>
</dbReference>
<evidence type="ECO:0000259" key="18">
    <source>
        <dbReference type="PROSITE" id="PS50262"/>
    </source>
</evidence>
<evidence type="ECO:0000256" key="7">
    <source>
        <dbReference type="ARBA" id="ARBA00022737"/>
    </source>
</evidence>
<feature type="transmembrane region" description="Helical" evidence="17">
    <location>
        <begin position="436"/>
        <end position="457"/>
    </location>
</feature>
<evidence type="ECO:0000256" key="11">
    <source>
        <dbReference type="ARBA" id="ARBA00023157"/>
    </source>
</evidence>
<evidence type="ECO:0000256" key="10">
    <source>
        <dbReference type="ARBA" id="ARBA00023136"/>
    </source>
</evidence>
<comment type="similarity">
    <text evidence="2 16">Belongs to the G-protein coupled receptor 1 family.</text>
</comment>
<evidence type="ECO:0000256" key="5">
    <source>
        <dbReference type="ARBA" id="ARBA00022692"/>
    </source>
</evidence>
<feature type="transmembrane region" description="Helical" evidence="17">
    <location>
        <begin position="404"/>
        <end position="424"/>
    </location>
</feature>
<feature type="disulfide bond" evidence="15">
    <location>
        <begin position="45"/>
        <end position="60"/>
    </location>
</feature>
<dbReference type="InterPro" id="IPR008112">
    <property type="entry name" value="Relaxin_rcpt"/>
</dbReference>
<evidence type="ECO:0000256" key="6">
    <source>
        <dbReference type="ARBA" id="ARBA00022729"/>
    </source>
</evidence>
<keyword evidence="11 15" id="KW-1015">Disulfide bond</keyword>
<evidence type="ECO:0000313" key="19">
    <source>
        <dbReference type="EMBL" id="KAG8201736.1"/>
    </source>
</evidence>
<keyword evidence="8 17" id="KW-1133">Transmembrane helix</keyword>